<proteinExistence type="predicted"/>
<organism evidence="2 3">
    <name type="scientific">Gymnopilus dilepis</name>
    <dbReference type="NCBI Taxonomy" id="231916"/>
    <lineage>
        <taxon>Eukaryota</taxon>
        <taxon>Fungi</taxon>
        <taxon>Dikarya</taxon>
        <taxon>Basidiomycota</taxon>
        <taxon>Agaricomycotina</taxon>
        <taxon>Agaricomycetes</taxon>
        <taxon>Agaricomycetidae</taxon>
        <taxon>Agaricales</taxon>
        <taxon>Agaricineae</taxon>
        <taxon>Hymenogastraceae</taxon>
        <taxon>Gymnopilus</taxon>
    </lineage>
</organism>
<evidence type="ECO:0000313" key="2">
    <source>
        <dbReference type="EMBL" id="PPQ73045.1"/>
    </source>
</evidence>
<evidence type="ECO:0000313" key="3">
    <source>
        <dbReference type="Proteomes" id="UP000284706"/>
    </source>
</evidence>
<feature type="transmembrane region" description="Helical" evidence="1">
    <location>
        <begin position="94"/>
        <end position="112"/>
    </location>
</feature>
<dbReference type="OrthoDB" id="2896859at2759"/>
<dbReference type="Proteomes" id="UP000284706">
    <property type="component" value="Unassembled WGS sequence"/>
</dbReference>
<dbReference type="EMBL" id="NHYE01005426">
    <property type="protein sequence ID" value="PPQ73045.1"/>
    <property type="molecule type" value="Genomic_DNA"/>
</dbReference>
<feature type="transmembrane region" description="Helical" evidence="1">
    <location>
        <begin position="119"/>
        <end position="139"/>
    </location>
</feature>
<keyword evidence="3" id="KW-1185">Reference proteome</keyword>
<feature type="transmembrane region" description="Helical" evidence="1">
    <location>
        <begin position="228"/>
        <end position="254"/>
    </location>
</feature>
<dbReference type="InParanoid" id="A0A409W3J0"/>
<accession>A0A409W3J0</accession>
<evidence type="ECO:0000256" key="1">
    <source>
        <dbReference type="SAM" id="Phobius"/>
    </source>
</evidence>
<feature type="transmembrane region" description="Helical" evidence="1">
    <location>
        <begin position="198"/>
        <end position="222"/>
    </location>
</feature>
<feature type="transmembrane region" description="Helical" evidence="1">
    <location>
        <begin position="12"/>
        <end position="35"/>
    </location>
</feature>
<comment type="caution">
    <text evidence="2">The sequence shown here is derived from an EMBL/GenBank/DDBJ whole genome shotgun (WGS) entry which is preliminary data.</text>
</comment>
<dbReference type="AlphaFoldDB" id="A0A409W3J0"/>
<reference evidence="2 3" key="1">
    <citation type="journal article" date="2018" name="Evol. Lett.">
        <title>Horizontal gene cluster transfer increased hallucinogenic mushroom diversity.</title>
        <authorList>
            <person name="Reynolds H.T."/>
            <person name="Vijayakumar V."/>
            <person name="Gluck-Thaler E."/>
            <person name="Korotkin H.B."/>
            <person name="Matheny P.B."/>
            <person name="Slot J.C."/>
        </authorList>
    </citation>
    <scope>NUCLEOTIDE SEQUENCE [LARGE SCALE GENOMIC DNA]</scope>
    <source>
        <strain evidence="2 3">SRW20</strain>
    </source>
</reference>
<keyword evidence="1" id="KW-1133">Transmembrane helix</keyword>
<sequence>MSSSLEAGGATFLGVVLNIAFWGLHIGVYALFIFVHQKRNTNPFRGFTSIASTATFACATGVVIVDICSTYLVATQLLESHVNMVIALNNAYSVFYTLIDIVAQSLLIYRCWYVWNRNYFIVILPALLAFVSFWCNLLNVILPNTIDLSSIISQKLANAAYATSLSVNALVTVIIVTRIWITSSSLLQEDSRLDRGPYAIIISMLLESGIFLFIAQLVWLILYVTNVIGYTIIAGVVTQIYAITPTIIFIRVAFGASYNSDMEVSGSIAFAFRANAAPETENTAAYSTAGAPFQSQFDTMIDAGKSEKNLPSREESSSGRQSV</sequence>
<feature type="transmembrane region" description="Helical" evidence="1">
    <location>
        <begin position="159"/>
        <end position="177"/>
    </location>
</feature>
<keyword evidence="1" id="KW-0472">Membrane</keyword>
<protein>
    <recommendedName>
        <fullName evidence="4">G-protein coupled receptors family 1 profile domain-containing protein</fullName>
    </recommendedName>
</protein>
<feature type="transmembrane region" description="Helical" evidence="1">
    <location>
        <begin position="47"/>
        <end position="74"/>
    </location>
</feature>
<gene>
    <name evidence="2" type="ORF">CVT26_014663</name>
</gene>
<keyword evidence="1" id="KW-0812">Transmembrane</keyword>
<evidence type="ECO:0008006" key="4">
    <source>
        <dbReference type="Google" id="ProtNLM"/>
    </source>
</evidence>
<name>A0A409W3J0_9AGAR</name>